<proteinExistence type="predicted"/>
<reference evidence="1 2" key="1">
    <citation type="submission" date="2018-01" db="EMBL/GenBank/DDBJ databases">
        <title>Bacillus asahii Genome sequencing and assembly.</title>
        <authorList>
            <person name="Jiang H."/>
            <person name="Feng Y."/>
            <person name="Zhao F."/>
            <person name="Lin X."/>
        </authorList>
    </citation>
    <scope>NUCLEOTIDE SEQUENCE [LARGE SCALE GENOMIC DNA]</scope>
    <source>
        <strain evidence="1 2">OM18</strain>
    </source>
</reference>
<dbReference type="AlphaFoldDB" id="A0A3Q9RQT0"/>
<protein>
    <submittedName>
        <fullName evidence="1">Uncharacterized protein</fullName>
    </submittedName>
</protein>
<dbReference type="KEGG" id="pasa:BAOM_3991"/>
<evidence type="ECO:0000313" key="2">
    <source>
        <dbReference type="Proteomes" id="UP000283095"/>
    </source>
</evidence>
<organism evidence="1 2">
    <name type="scientific">Peribacillus asahii</name>
    <dbReference type="NCBI Taxonomy" id="228899"/>
    <lineage>
        <taxon>Bacteria</taxon>
        <taxon>Bacillati</taxon>
        <taxon>Bacillota</taxon>
        <taxon>Bacilli</taxon>
        <taxon>Bacillales</taxon>
        <taxon>Bacillaceae</taxon>
        <taxon>Peribacillus</taxon>
    </lineage>
</organism>
<evidence type="ECO:0000313" key="1">
    <source>
        <dbReference type="EMBL" id="AZV44600.1"/>
    </source>
</evidence>
<dbReference type="Proteomes" id="UP000283095">
    <property type="component" value="Chromosome"/>
</dbReference>
<dbReference type="EMBL" id="CP026095">
    <property type="protein sequence ID" value="AZV44600.1"/>
    <property type="molecule type" value="Genomic_DNA"/>
</dbReference>
<gene>
    <name evidence="1" type="ORF">BAOM_3991</name>
</gene>
<sequence length="48" mass="5513">MTEEEAIPKIIKNGVWDSLLIQLNNHSPYIITFLPFSKCVKGQLLKIQ</sequence>
<accession>A0A3Q9RQT0</accession>
<name>A0A3Q9RQT0_9BACI</name>